<reference evidence="5 6" key="1">
    <citation type="submission" date="2024-07" db="EMBL/GenBank/DDBJ databases">
        <title>Section-level genome sequencing and comparative genomics of Aspergillus sections Usti and Cavernicolus.</title>
        <authorList>
            <consortium name="Lawrence Berkeley National Laboratory"/>
            <person name="Nybo J.L."/>
            <person name="Vesth T.C."/>
            <person name="Theobald S."/>
            <person name="Frisvad J.C."/>
            <person name="Larsen T.O."/>
            <person name="Kjaerboelling I."/>
            <person name="Rothschild-Mancinelli K."/>
            <person name="Lyhne E.K."/>
            <person name="Kogle M.E."/>
            <person name="Barry K."/>
            <person name="Clum A."/>
            <person name="Na H."/>
            <person name="Ledsgaard L."/>
            <person name="Lin J."/>
            <person name="Lipzen A."/>
            <person name="Kuo A."/>
            <person name="Riley R."/>
            <person name="Mondo S."/>
            <person name="Labutti K."/>
            <person name="Haridas S."/>
            <person name="Pangalinan J."/>
            <person name="Salamov A.A."/>
            <person name="Simmons B.A."/>
            <person name="Magnuson J.K."/>
            <person name="Chen J."/>
            <person name="Drula E."/>
            <person name="Henrissat B."/>
            <person name="Wiebenga A."/>
            <person name="Lubbers R.J."/>
            <person name="Gomes A.C."/>
            <person name="Makela M.R."/>
            <person name="Stajich J."/>
            <person name="Grigoriev I.V."/>
            <person name="Mortensen U.H."/>
            <person name="De Vries R.P."/>
            <person name="Baker S.E."/>
            <person name="Andersen M.R."/>
        </authorList>
    </citation>
    <scope>NUCLEOTIDE SEQUENCE [LARGE SCALE GENOMIC DNA]</scope>
    <source>
        <strain evidence="5 6">CBS 123904</strain>
    </source>
</reference>
<proteinExistence type="inferred from homology"/>
<name>A0ABR4KDA7_9EURO</name>
<protein>
    <submittedName>
        <fullName evidence="5">Glutathione S-transferase</fullName>
    </submittedName>
</protein>
<dbReference type="Pfam" id="PF00043">
    <property type="entry name" value="GST_C"/>
    <property type="match status" value="1"/>
</dbReference>
<dbReference type="EMBL" id="JBFXLU010000038">
    <property type="protein sequence ID" value="KAL2850255.1"/>
    <property type="molecule type" value="Genomic_DNA"/>
</dbReference>
<dbReference type="PANTHER" id="PTHR43986:SF1">
    <property type="entry name" value="ELONGATION FACTOR 1-GAMMA"/>
    <property type="match status" value="1"/>
</dbReference>
<dbReference type="Proteomes" id="UP001610446">
    <property type="component" value="Unassembled WGS sequence"/>
</dbReference>
<accession>A0ABR4KDA7</accession>
<dbReference type="InterPro" id="IPR036249">
    <property type="entry name" value="Thioredoxin-like_sf"/>
</dbReference>
<dbReference type="Gene3D" id="1.20.1050.10">
    <property type="match status" value="1"/>
</dbReference>
<comment type="similarity">
    <text evidence="1 2">Belongs to the GST superfamily.</text>
</comment>
<dbReference type="InterPro" id="IPR050802">
    <property type="entry name" value="EF-GSTs"/>
</dbReference>
<dbReference type="PROSITE" id="PS50404">
    <property type="entry name" value="GST_NTER"/>
    <property type="match status" value="1"/>
</dbReference>
<evidence type="ECO:0000259" key="4">
    <source>
        <dbReference type="PROSITE" id="PS50405"/>
    </source>
</evidence>
<feature type="domain" description="GST N-terminal" evidence="3">
    <location>
        <begin position="2"/>
        <end position="82"/>
    </location>
</feature>
<evidence type="ECO:0000259" key="3">
    <source>
        <dbReference type="PROSITE" id="PS50404"/>
    </source>
</evidence>
<dbReference type="SFLD" id="SFLDS00019">
    <property type="entry name" value="Glutathione_Transferase_(cytos"/>
    <property type="match status" value="1"/>
</dbReference>
<dbReference type="InterPro" id="IPR040079">
    <property type="entry name" value="Glutathione_S-Trfase"/>
</dbReference>
<sequence length="224" mass="24582">MSFGVLYTRPFNPRSLAILAIAKANNLELEIKTITSSKDAPEEYLKLNPQGKIPTFVGADGVVLTEAIAIAVYIASQDENTTLLGSTKLEYAHILRWMSFGITELLPAQGGWFNPLIGRAPFDKTAIEKSKAGTLSLLEILDAHLLRGQGRGEYLVGERVSLADFFVVGIVQGPFRLFLDPEWREGHEGVSGWFERVHSLPIVSSVAGRPVLAEVEMPIVPPRE</sequence>
<dbReference type="InterPro" id="IPR004045">
    <property type="entry name" value="Glutathione_S-Trfase_N"/>
</dbReference>
<dbReference type="CDD" id="cd03181">
    <property type="entry name" value="GST_C_EF1Bgamma_like"/>
    <property type="match status" value="1"/>
</dbReference>
<dbReference type="Gene3D" id="3.40.30.10">
    <property type="entry name" value="Glutaredoxin"/>
    <property type="match status" value="1"/>
</dbReference>
<evidence type="ECO:0000256" key="2">
    <source>
        <dbReference type="RuleBase" id="RU003494"/>
    </source>
</evidence>
<dbReference type="Pfam" id="PF02798">
    <property type="entry name" value="GST_N"/>
    <property type="match status" value="1"/>
</dbReference>
<dbReference type="PANTHER" id="PTHR43986">
    <property type="entry name" value="ELONGATION FACTOR 1-GAMMA"/>
    <property type="match status" value="1"/>
</dbReference>
<dbReference type="InterPro" id="IPR010987">
    <property type="entry name" value="Glutathione-S-Trfase_C-like"/>
</dbReference>
<evidence type="ECO:0000256" key="1">
    <source>
        <dbReference type="ARBA" id="ARBA00007409"/>
    </source>
</evidence>
<feature type="domain" description="GST C-terminal" evidence="4">
    <location>
        <begin position="87"/>
        <end position="219"/>
    </location>
</feature>
<evidence type="ECO:0000313" key="5">
    <source>
        <dbReference type="EMBL" id="KAL2850255.1"/>
    </source>
</evidence>
<dbReference type="SUPFAM" id="SSF47616">
    <property type="entry name" value="GST C-terminal domain-like"/>
    <property type="match status" value="1"/>
</dbReference>
<dbReference type="SFLD" id="SFLDG00358">
    <property type="entry name" value="Main_(cytGST)"/>
    <property type="match status" value="1"/>
</dbReference>
<evidence type="ECO:0000313" key="6">
    <source>
        <dbReference type="Proteomes" id="UP001610446"/>
    </source>
</evidence>
<gene>
    <name evidence="5" type="ORF">BJY01DRAFT_233318</name>
</gene>
<keyword evidence="6" id="KW-1185">Reference proteome</keyword>
<organism evidence="5 6">
    <name type="scientific">Aspergillus pseudoustus</name>
    <dbReference type="NCBI Taxonomy" id="1810923"/>
    <lineage>
        <taxon>Eukaryota</taxon>
        <taxon>Fungi</taxon>
        <taxon>Dikarya</taxon>
        <taxon>Ascomycota</taxon>
        <taxon>Pezizomycotina</taxon>
        <taxon>Eurotiomycetes</taxon>
        <taxon>Eurotiomycetidae</taxon>
        <taxon>Eurotiales</taxon>
        <taxon>Aspergillaceae</taxon>
        <taxon>Aspergillus</taxon>
        <taxon>Aspergillus subgen. Nidulantes</taxon>
    </lineage>
</organism>
<dbReference type="InterPro" id="IPR036282">
    <property type="entry name" value="Glutathione-S-Trfase_C_sf"/>
</dbReference>
<dbReference type="InterPro" id="IPR004046">
    <property type="entry name" value="GST_C"/>
</dbReference>
<dbReference type="PROSITE" id="PS50405">
    <property type="entry name" value="GST_CTER"/>
    <property type="match status" value="1"/>
</dbReference>
<comment type="caution">
    <text evidence="5">The sequence shown here is derived from an EMBL/GenBank/DDBJ whole genome shotgun (WGS) entry which is preliminary data.</text>
</comment>
<dbReference type="SUPFAM" id="SSF52833">
    <property type="entry name" value="Thioredoxin-like"/>
    <property type="match status" value="1"/>
</dbReference>
<dbReference type="CDD" id="cd03044">
    <property type="entry name" value="GST_N_EF1Bgamma"/>
    <property type="match status" value="1"/>
</dbReference>